<evidence type="ECO:0000256" key="2">
    <source>
        <dbReference type="ARBA" id="ARBA00008479"/>
    </source>
</evidence>
<reference evidence="6" key="1">
    <citation type="submission" date="2017-01" db="EMBL/GenBank/DDBJ databases">
        <title>Comparative genomics of anhydrobiosis in the tardigrade Hypsibius dujardini.</title>
        <authorList>
            <person name="Yoshida Y."/>
            <person name="Koutsovoulos G."/>
            <person name="Laetsch D."/>
            <person name="Stevens L."/>
            <person name="Kumar S."/>
            <person name="Horikawa D."/>
            <person name="Ishino K."/>
            <person name="Komine S."/>
            <person name="Tomita M."/>
            <person name="Blaxter M."/>
            <person name="Arakawa K."/>
        </authorList>
    </citation>
    <scope>NUCLEOTIDE SEQUENCE [LARGE SCALE GENOMIC DNA]</scope>
    <source>
        <strain evidence="6">Z151</strain>
    </source>
</reference>
<organism evidence="5 6">
    <name type="scientific">Hypsibius exemplaris</name>
    <name type="common">Freshwater tardigrade</name>
    <dbReference type="NCBI Taxonomy" id="2072580"/>
    <lineage>
        <taxon>Eukaryota</taxon>
        <taxon>Metazoa</taxon>
        <taxon>Ecdysozoa</taxon>
        <taxon>Tardigrada</taxon>
        <taxon>Eutardigrada</taxon>
        <taxon>Parachela</taxon>
        <taxon>Hypsibioidea</taxon>
        <taxon>Hypsibiidae</taxon>
        <taxon>Hypsibius</taxon>
    </lineage>
</organism>
<comment type="subcellular location">
    <subcellularLocation>
        <location evidence="1">Nucleus</location>
        <location evidence="1">Nucleolus</location>
    </subcellularLocation>
</comment>
<accession>A0A1W0WN79</accession>
<proteinExistence type="inferred from homology"/>
<sequence length="181" mass="20707">MGKANGRVKRAKTFKHHVDRKRLWKKSKQLPVIKCAEIKAAWNPKKTVDANMRLMGLALDANKTMKIDDTKDQMIPRKRKASKNTVSEDVSMEEPNVADLLEKEAATPTISLLKLSEPEAQFCMQMMRKHGEDYKAMAKDAGNYYQETPKAIQRKINKFRKYPGHHGDFLKSLDSSVMDAE</sequence>
<dbReference type="AlphaFoldDB" id="A0A1W0WN79"/>
<gene>
    <name evidence="5" type="ORF">BV898_09182</name>
</gene>
<evidence type="ECO:0000256" key="3">
    <source>
        <dbReference type="ARBA" id="ARBA00015522"/>
    </source>
</evidence>
<keyword evidence="6" id="KW-1185">Reference proteome</keyword>
<dbReference type="Pfam" id="PF09420">
    <property type="entry name" value="Nop16"/>
    <property type="match status" value="1"/>
</dbReference>
<evidence type="ECO:0000313" key="5">
    <source>
        <dbReference type="EMBL" id="OQV16671.1"/>
    </source>
</evidence>
<dbReference type="EMBL" id="MTYJ01000071">
    <property type="protein sequence ID" value="OQV16671.1"/>
    <property type="molecule type" value="Genomic_DNA"/>
</dbReference>
<comment type="caution">
    <text evidence="5">The sequence shown here is derived from an EMBL/GenBank/DDBJ whole genome shotgun (WGS) entry which is preliminary data.</text>
</comment>
<protein>
    <recommendedName>
        <fullName evidence="3">Nucleolar protein 16</fullName>
    </recommendedName>
</protein>
<keyword evidence="4" id="KW-0539">Nucleus</keyword>
<dbReference type="Proteomes" id="UP000192578">
    <property type="component" value="Unassembled WGS sequence"/>
</dbReference>
<dbReference type="InterPro" id="IPR019002">
    <property type="entry name" value="Ribosome_biogenesis_Nop16"/>
</dbReference>
<evidence type="ECO:0000313" key="6">
    <source>
        <dbReference type="Proteomes" id="UP000192578"/>
    </source>
</evidence>
<dbReference type="GO" id="GO:0005730">
    <property type="term" value="C:nucleolus"/>
    <property type="evidence" value="ECO:0007669"/>
    <property type="project" value="UniProtKB-SubCell"/>
</dbReference>
<name>A0A1W0WN79_HYPEX</name>
<comment type="similarity">
    <text evidence="2">Belongs to the NOP16 family.</text>
</comment>
<evidence type="ECO:0000256" key="4">
    <source>
        <dbReference type="ARBA" id="ARBA00023242"/>
    </source>
</evidence>
<dbReference type="PANTHER" id="PTHR13243:SF1">
    <property type="entry name" value="NUCLEOLAR PROTEIN 16"/>
    <property type="match status" value="1"/>
</dbReference>
<dbReference type="OrthoDB" id="285729at2759"/>
<dbReference type="GO" id="GO:0042273">
    <property type="term" value="P:ribosomal large subunit biogenesis"/>
    <property type="evidence" value="ECO:0007669"/>
    <property type="project" value="TreeGrafter"/>
</dbReference>
<dbReference type="PANTHER" id="PTHR13243">
    <property type="entry name" value="HSPC111 PROTEIN-RELATED"/>
    <property type="match status" value="1"/>
</dbReference>
<evidence type="ECO:0000256" key="1">
    <source>
        <dbReference type="ARBA" id="ARBA00004604"/>
    </source>
</evidence>